<evidence type="ECO:0000313" key="2">
    <source>
        <dbReference type="Proteomes" id="UP000735302"/>
    </source>
</evidence>
<dbReference type="AlphaFoldDB" id="A0AAV4E2U1"/>
<reference evidence="1 2" key="1">
    <citation type="journal article" date="2021" name="Elife">
        <title>Chloroplast acquisition without the gene transfer in kleptoplastic sea slugs, Plakobranchus ocellatus.</title>
        <authorList>
            <person name="Maeda T."/>
            <person name="Takahashi S."/>
            <person name="Yoshida T."/>
            <person name="Shimamura S."/>
            <person name="Takaki Y."/>
            <person name="Nagai Y."/>
            <person name="Toyoda A."/>
            <person name="Suzuki Y."/>
            <person name="Arimoto A."/>
            <person name="Ishii H."/>
            <person name="Satoh N."/>
            <person name="Nishiyama T."/>
            <person name="Hasebe M."/>
            <person name="Maruyama T."/>
            <person name="Minagawa J."/>
            <person name="Obokata J."/>
            <person name="Shigenobu S."/>
        </authorList>
    </citation>
    <scope>NUCLEOTIDE SEQUENCE [LARGE SCALE GENOMIC DNA]</scope>
</reference>
<sequence length="80" mass="8993">MTCRPLGVSFILTSPDSDGFTDQCLCPLEPVASSTVSCLISHIVTPLLIWYRLDTGTERQTPLAWHRLAWYRGLVCCRHS</sequence>
<comment type="caution">
    <text evidence="1">The sequence shown here is derived from an EMBL/GenBank/DDBJ whole genome shotgun (WGS) entry which is preliminary data.</text>
</comment>
<protein>
    <recommendedName>
        <fullName evidence="3">Ig-like domain-containing protein</fullName>
    </recommendedName>
</protein>
<organism evidence="1 2">
    <name type="scientific">Plakobranchus ocellatus</name>
    <dbReference type="NCBI Taxonomy" id="259542"/>
    <lineage>
        <taxon>Eukaryota</taxon>
        <taxon>Metazoa</taxon>
        <taxon>Spiralia</taxon>
        <taxon>Lophotrochozoa</taxon>
        <taxon>Mollusca</taxon>
        <taxon>Gastropoda</taxon>
        <taxon>Heterobranchia</taxon>
        <taxon>Euthyneura</taxon>
        <taxon>Panpulmonata</taxon>
        <taxon>Sacoglossa</taxon>
        <taxon>Placobranchoidea</taxon>
        <taxon>Plakobranchidae</taxon>
        <taxon>Plakobranchus</taxon>
    </lineage>
</organism>
<dbReference type="Proteomes" id="UP000735302">
    <property type="component" value="Unassembled WGS sequence"/>
</dbReference>
<accession>A0AAV4E2U1</accession>
<name>A0AAV4E2U1_9GAST</name>
<evidence type="ECO:0008006" key="3">
    <source>
        <dbReference type="Google" id="ProtNLM"/>
    </source>
</evidence>
<evidence type="ECO:0000313" key="1">
    <source>
        <dbReference type="EMBL" id="GFO50569.1"/>
    </source>
</evidence>
<keyword evidence="2" id="KW-1185">Reference proteome</keyword>
<gene>
    <name evidence="1" type="ORF">PoB_007707400</name>
</gene>
<dbReference type="EMBL" id="BLXT01008617">
    <property type="protein sequence ID" value="GFO50569.1"/>
    <property type="molecule type" value="Genomic_DNA"/>
</dbReference>
<proteinExistence type="predicted"/>